<feature type="compositionally biased region" description="Acidic residues" evidence="5">
    <location>
        <begin position="144"/>
        <end position="156"/>
    </location>
</feature>
<dbReference type="STRING" id="1314778.A0A5C3PIC9"/>
<dbReference type="InterPro" id="IPR036864">
    <property type="entry name" value="Zn2-C6_fun-type_DNA-bd_sf"/>
</dbReference>
<gene>
    <name evidence="8" type="ORF">K466DRAFT_488048</name>
</gene>
<dbReference type="InterPro" id="IPR007219">
    <property type="entry name" value="XnlR_reg_dom"/>
</dbReference>
<evidence type="ECO:0000259" key="7">
    <source>
        <dbReference type="SMART" id="SM00906"/>
    </source>
</evidence>
<name>A0A5C3PIC9_9APHY</name>
<keyword evidence="3" id="KW-0238">DNA-binding</keyword>
<feature type="compositionally biased region" description="Low complexity" evidence="5">
    <location>
        <begin position="103"/>
        <end position="114"/>
    </location>
</feature>
<evidence type="ECO:0008006" key="10">
    <source>
        <dbReference type="Google" id="ProtNLM"/>
    </source>
</evidence>
<organism evidence="8 9">
    <name type="scientific">Polyporus arcularius HHB13444</name>
    <dbReference type="NCBI Taxonomy" id="1314778"/>
    <lineage>
        <taxon>Eukaryota</taxon>
        <taxon>Fungi</taxon>
        <taxon>Dikarya</taxon>
        <taxon>Basidiomycota</taxon>
        <taxon>Agaricomycotina</taxon>
        <taxon>Agaricomycetes</taxon>
        <taxon>Polyporales</taxon>
        <taxon>Polyporaceae</taxon>
        <taxon>Polyporus</taxon>
    </lineage>
</organism>
<dbReference type="CDD" id="cd00067">
    <property type="entry name" value="GAL4"/>
    <property type="match status" value="1"/>
</dbReference>
<accession>A0A5C3PIC9</accession>
<reference evidence="8 9" key="1">
    <citation type="journal article" date="2019" name="Nat. Ecol. Evol.">
        <title>Megaphylogeny resolves global patterns of mushroom evolution.</title>
        <authorList>
            <person name="Varga T."/>
            <person name="Krizsan K."/>
            <person name="Foldi C."/>
            <person name="Dima B."/>
            <person name="Sanchez-Garcia M."/>
            <person name="Sanchez-Ramirez S."/>
            <person name="Szollosi G.J."/>
            <person name="Szarkandi J.G."/>
            <person name="Papp V."/>
            <person name="Albert L."/>
            <person name="Andreopoulos W."/>
            <person name="Angelini C."/>
            <person name="Antonin V."/>
            <person name="Barry K.W."/>
            <person name="Bougher N.L."/>
            <person name="Buchanan P."/>
            <person name="Buyck B."/>
            <person name="Bense V."/>
            <person name="Catcheside P."/>
            <person name="Chovatia M."/>
            <person name="Cooper J."/>
            <person name="Damon W."/>
            <person name="Desjardin D."/>
            <person name="Finy P."/>
            <person name="Geml J."/>
            <person name="Haridas S."/>
            <person name="Hughes K."/>
            <person name="Justo A."/>
            <person name="Karasinski D."/>
            <person name="Kautmanova I."/>
            <person name="Kiss B."/>
            <person name="Kocsube S."/>
            <person name="Kotiranta H."/>
            <person name="LaButti K.M."/>
            <person name="Lechner B.E."/>
            <person name="Liimatainen K."/>
            <person name="Lipzen A."/>
            <person name="Lukacs Z."/>
            <person name="Mihaltcheva S."/>
            <person name="Morgado L.N."/>
            <person name="Niskanen T."/>
            <person name="Noordeloos M.E."/>
            <person name="Ohm R.A."/>
            <person name="Ortiz-Santana B."/>
            <person name="Ovrebo C."/>
            <person name="Racz N."/>
            <person name="Riley R."/>
            <person name="Savchenko A."/>
            <person name="Shiryaev A."/>
            <person name="Soop K."/>
            <person name="Spirin V."/>
            <person name="Szebenyi C."/>
            <person name="Tomsovsky M."/>
            <person name="Tulloss R.E."/>
            <person name="Uehling J."/>
            <person name="Grigoriev I.V."/>
            <person name="Vagvolgyi C."/>
            <person name="Papp T."/>
            <person name="Martin F.M."/>
            <person name="Miettinen O."/>
            <person name="Hibbett D.S."/>
            <person name="Nagy L.G."/>
        </authorList>
    </citation>
    <scope>NUCLEOTIDE SEQUENCE [LARGE SCALE GENOMIC DNA]</scope>
    <source>
        <strain evidence="8 9">HHB13444</strain>
    </source>
</reference>
<evidence type="ECO:0000313" key="9">
    <source>
        <dbReference type="Proteomes" id="UP000308197"/>
    </source>
</evidence>
<dbReference type="Proteomes" id="UP000308197">
    <property type="component" value="Unassembled WGS sequence"/>
</dbReference>
<dbReference type="PANTHER" id="PTHR46910:SF3">
    <property type="entry name" value="HALOTOLERANCE PROTEIN 9-RELATED"/>
    <property type="match status" value="1"/>
</dbReference>
<dbReference type="Pfam" id="PF04082">
    <property type="entry name" value="Fungal_trans"/>
    <property type="match status" value="1"/>
</dbReference>
<evidence type="ECO:0000256" key="5">
    <source>
        <dbReference type="SAM" id="MobiDB-lite"/>
    </source>
</evidence>
<dbReference type="InterPro" id="IPR001138">
    <property type="entry name" value="Zn2Cys6_DnaBD"/>
</dbReference>
<dbReference type="SMART" id="SM00066">
    <property type="entry name" value="GAL4"/>
    <property type="match status" value="1"/>
</dbReference>
<feature type="region of interest" description="Disordered" evidence="5">
    <location>
        <begin position="103"/>
        <end position="158"/>
    </location>
</feature>
<dbReference type="GO" id="GO:0000981">
    <property type="term" value="F:DNA-binding transcription factor activity, RNA polymerase II-specific"/>
    <property type="evidence" value="ECO:0007669"/>
    <property type="project" value="InterPro"/>
</dbReference>
<evidence type="ECO:0000256" key="1">
    <source>
        <dbReference type="ARBA" id="ARBA00004123"/>
    </source>
</evidence>
<dbReference type="EMBL" id="ML211096">
    <property type="protein sequence ID" value="TFK88857.1"/>
    <property type="molecule type" value="Genomic_DNA"/>
</dbReference>
<dbReference type="InParanoid" id="A0A5C3PIC9"/>
<dbReference type="InterPro" id="IPR050987">
    <property type="entry name" value="AtrR-like"/>
</dbReference>
<evidence type="ECO:0000259" key="6">
    <source>
        <dbReference type="SMART" id="SM00066"/>
    </source>
</evidence>
<dbReference type="CDD" id="cd12148">
    <property type="entry name" value="fungal_TF_MHR"/>
    <property type="match status" value="1"/>
</dbReference>
<keyword evidence="9" id="KW-1185">Reference proteome</keyword>
<feature type="compositionally biased region" description="Low complexity" evidence="5">
    <location>
        <begin position="122"/>
        <end position="136"/>
    </location>
</feature>
<evidence type="ECO:0000256" key="2">
    <source>
        <dbReference type="ARBA" id="ARBA00022723"/>
    </source>
</evidence>
<dbReference type="GO" id="GO:0003677">
    <property type="term" value="F:DNA binding"/>
    <property type="evidence" value="ECO:0007669"/>
    <property type="project" value="UniProtKB-KW"/>
</dbReference>
<dbReference type="PANTHER" id="PTHR46910">
    <property type="entry name" value="TRANSCRIPTION FACTOR PDR1"/>
    <property type="match status" value="1"/>
</dbReference>
<feature type="domain" description="Zn(2)-C6 fungal-type" evidence="6">
    <location>
        <begin position="15"/>
        <end position="60"/>
    </location>
</feature>
<dbReference type="Gene3D" id="4.10.240.10">
    <property type="entry name" value="Zn(2)-C6 fungal-type DNA-binding domain"/>
    <property type="match status" value="1"/>
</dbReference>
<keyword evidence="4" id="KW-0539">Nucleus</keyword>
<evidence type="ECO:0000256" key="3">
    <source>
        <dbReference type="ARBA" id="ARBA00023125"/>
    </source>
</evidence>
<feature type="domain" description="Xylanolytic transcriptional activator regulatory" evidence="7">
    <location>
        <begin position="344"/>
        <end position="417"/>
    </location>
</feature>
<keyword evidence="2" id="KW-0479">Metal-binding</keyword>
<dbReference type="SMART" id="SM00906">
    <property type="entry name" value="Fungal_trans"/>
    <property type="match status" value="1"/>
</dbReference>
<sequence>MSSADEDNTPLTKKRKLQRACDNCRNKKSDGPQMSHNRCSRCIARRVECTYKQAFSVSRLAHTCYVENLESRLERMEQLVNKLCPDTDLSKELGGSHPIAESSADAIASAPSRANSSHREQLSSLSPSVLGLSSQSPAGSDYFEPSDEDGDTDDDLTNGLRKLSIETHPYRFHGRSSGMLLLRDAKQCVTSNPWGQEKGHYRHKVTFGSRRGWFISPVEQPLFDDFPPVDLLDTLVELYFRKINDMLPLLHEPIFKQSIQDGLHLRNGGFGATVLLVCANGSRFVRDPRVLLDGSDDWHSAGWRWYQQVEDRQKLELAPAKLYDLQLCALMAHFLSGSTAPQATWTLLGNGIRRAIDVGAHRKKVYHTKPTIEDELWKRAFWILVLNEWTHSYGLGRPSAIHEEDVDVALPTTIDDEYWSSPGQDDGPKQPEGKPSKVASLVALIRLSQILAFATRTLYPINKSKRTDSSWEQRIVAELDSALNNWVDSLPNHLQWDPNREDPLHLMQSATLLGHYYQVQIAVHRPFLSAACRDSPLSFPSVIICNNGARSTVQMLEQVYNRLGTLYHGSAGLLYLSGAVLMRSIWGQRRSGRTVNVDRDIACVKKAIEMLNAVQYEYVSSSSVLYQSC</sequence>
<comment type="subcellular location">
    <subcellularLocation>
        <location evidence="1">Nucleus</location>
    </subcellularLocation>
</comment>
<dbReference type="SUPFAM" id="SSF57701">
    <property type="entry name" value="Zn2/Cys6 DNA-binding domain"/>
    <property type="match status" value="1"/>
</dbReference>
<evidence type="ECO:0000313" key="8">
    <source>
        <dbReference type="EMBL" id="TFK88857.1"/>
    </source>
</evidence>
<proteinExistence type="predicted"/>
<protein>
    <recommendedName>
        <fullName evidence="10">Transcription factor domain-containing protein</fullName>
    </recommendedName>
</protein>
<evidence type="ECO:0000256" key="4">
    <source>
        <dbReference type="ARBA" id="ARBA00023242"/>
    </source>
</evidence>
<dbReference type="GO" id="GO:0008270">
    <property type="term" value="F:zinc ion binding"/>
    <property type="evidence" value="ECO:0007669"/>
    <property type="project" value="InterPro"/>
</dbReference>
<dbReference type="GO" id="GO:0006351">
    <property type="term" value="P:DNA-templated transcription"/>
    <property type="evidence" value="ECO:0007669"/>
    <property type="project" value="InterPro"/>
</dbReference>
<dbReference type="AlphaFoldDB" id="A0A5C3PIC9"/>
<dbReference type="GO" id="GO:0005634">
    <property type="term" value="C:nucleus"/>
    <property type="evidence" value="ECO:0007669"/>
    <property type="project" value="UniProtKB-SubCell"/>
</dbReference>